<comment type="caution">
    <text evidence="1">The sequence shown here is derived from an EMBL/GenBank/DDBJ whole genome shotgun (WGS) entry which is preliminary data.</text>
</comment>
<proteinExistence type="predicted"/>
<evidence type="ECO:0000313" key="1">
    <source>
        <dbReference type="EMBL" id="CAD8072648.1"/>
    </source>
</evidence>
<organism evidence="1 2">
    <name type="scientific">Paramecium sonneborni</name>
    <dbReference type="NCBI Taxonomy" id="65129"/>
    <lineage>
        <taxon>Eukaryota</taxon>
        <taxon>Sar</taxon>
        <taxon>Alveolata</taxon>
        <taxon>Ciliophora</taxon>
        <taxon>Intramacronucleata</taxon>
        <taxon>Oligohymenophorea</taxon>
        <taxon>Peniculida</taxon>
        <taxon>Parameciidae</taxon>
        <taxon>Paramecium</taxon>
    </lineage>
</organism>
<dbReference type="AlphaFoldDB" id="A0A8S1LV79"/>
<protein>
    <submittedName>
        <fullName evidence="1">Uncharacterized protein</fullName>
    </submittedName>
</protein>
<sequence>MNIYKTLGKVNCFGFSTSATSILNKFGQTYYINNYENTFNQKSILHESLKIGNKTCNLIGIPRNGSQDELTKRMSDIITKDKDKTNFLIQMDPSPYLFAKRQLYKQYHQKVEPIINDNLFEQLPILPIDTNELKIDLPIFDSIHLIKANPTLSSEQKQAILGYLNGERLGYYQQVFQSLQEFKNNQQELTPKLLQESEVMSQNLAQLLEITLLYTNQQSSVDLSQFGLFQALYRTVLKGSKVYMIGLSQIYQRIYIGIIMQLPDVKDMIKEFCEYSLQSKYNNLNYFYEFSTMIWIEKAIEYYMLYSINRFLKRKEENEVTVVVDSLHFDPLKSAIQQQKNKFVNECENSYFYEFQYPDPEKQETDEQMIEKHAIFDCLLDHQIWREPCINNPFPYLSINYNEMNTLEQKEIQSIFYKYHLKYSLILNQLKQQNKM</sequence>
<name>A0A8S1LV79_9CILI</name>
<dbReference type="Proteomes" id="UP000692954">
    <property type="component" value="Unassembled WGS sequence"/>
</dbReference>
<gene>
    <name evidence="1" type="ORF">PSON_ATCC_30995.1.T0290271</name>
</gene>
<dbReference type="EMBL" id="CAJJDN010000029">
    <property type="protein sequence ID" value="CAD8072648.1"/>
    <property type="molecule type" value="Genomic_DNA"/>
</dbReference>
<keyword evidence="2" id="KW-1185">Reference proteome</keyword>
<evidence type="ECO:0000313" key="2">
    <source>
        <dbReference type="Proteomes" id="UP000692954"/>
    </source>
</evidence>
<accession>A0A8S1LV79</accession>
<reference evidence="1" key="1">
    <citation type="submission" date="2021-01" db="EMBL/GenBank/DDBJ databases">
        <authorList>
            <consortium name="Genoscope - CEA"/>
            <person name="William W."/>
        </authorList>
    </citation>
    <scope>NUCLEOTIDE SEQUENCE</scope>
</reference>
<dbReference type="OrthoDB" id="297597at2759"/>